<dbReference type="EMBL" id="JBHSYS010000001">
    <property type="protein sequence ID" value="MFC6956800.1"/>
    <property type="molecule type" value="Genomic_DNA"/>
</dbReference>
<dbReference type="Proteomes" id="UP001596470">
    <property type="component" value="Unassembled WGS sequence"/>
</dbReference>
<evidence type="ECO:0000313" key="2">
    <source>
        <dbReference type="EMBL" id="MFC6956800.1"/>
    </source>
</evidence>
<keyword evidence="3" id="KW-1185">Reference proteome</keyword>
<name>A0ABW2D3D3_9ACTN</name>
<proteinExistence type="predicted"/>
<comment type="caution">
    <text evidence="2">The sequence shown here is derived from an EMBL/GenBank/DDBJ whole genome shotgun (WGS) entry which is preliminary data.</text>
</comment>
<evidence type="ECO:0000256" key="1">
    <source>
        <dbReference type="SAM" id="MobiDB-lite"/>
    </source>
</evidence>
<evidence type="ECO:0000313" key="3">
    <source>
        <dbReference type="Proteomes" id="UP001596470"/>
    </source>
</evidence>
<reference evidence="3" key="1">
    <citation type="journal article" date="2019" name="Int. J. Syst. Evol. Microbiol.">
        <title>The Global Catalogue of Microorganisms (GCM) 10K type strain sequencing project: providing services to taxonomists for standard genome sequencing and annotation.</title>
        <authorList>
            <consortium name="The Broad Institute Genomics Platform"/>
            <consortium name="The Broad Institute Genome Sequencing Center for Infectious Disease"/>
            <person name="Wu L."/>
            <person name="Ma J."/>
        </authorList>
    </citation>
    <scope>NUCLEOTIDE SEQUENCE [LARGE SCALE GENOMIC DNA]</scope>
    <source>
        <strain evidence="3">KACC 12634</strain>
    </source>
</reference>
<organism evidence="2 3">
    <name type="scientific">Glycomyces mayteni</name>
    <dbReference type="NCBI Taxonomy" id="543887"/>
    <lineage>
        <taxon>Bacteria</taxon>
        <taxon>Bacillati</taxon>
        <taxon>Actinomycetota</taxon>
        <taxon>Actinomycetes</taxon>
        <taxon>Glycomycetales</taxon>
        <taxon>Glycomycetaceae</taxon>
        <taxon>Glycomyces</taxon>
    </lineage>
</organism>
<accession>A0ABW2D3D3</accession>
<sequence>MASRSSSGGAAAAGGVGFEAQCLAWFAAHLLAEQRLPEWATGGRVVGVGGQTARPVDDIGALTEEGGWVQVQAKKGLSLGTKSDSPLGKALAQAVEATCKGVPERRASEALRPLEPDIDCLLILGDHKSPQTVATALSNVVQRLRRWPNNVPLAEAGTNEKERAAREVLFQHLGRCWMEQRNVTLAETDLRLLLRSLGVFCLELQEGGSDRRAVQVMLTELVSDHEKAESLWHALLAIGVQLATDRTWADRAGLVAKLETQGIVLRPVARLRPDIEQLRRITAANLDPSSNEITLATPEGNLVVPRILESVLADATGNLAVTGEPGTGKTGLLCTLAADLLSRKQDVLFLSADQLRPTAGQTREELNLKYDIDAVLQGWTGAHPAVLILDGLDQTRGGDPSSWLFKLARTLKGSRWRIVASIRSFDLAHSDRWRATFQGEPIDSAHIDPGLSNVRHLLVSDFSVGELRWISDASPGLAGLLDVAEEGYRQILANPFNLNISAQLLTEGALTETDRFDSRLELLDRYWQKRVVGDDAAGYDRSNALRLVSERMLAKRRQHLNLPAELPAEVSGSVLSGLVSDNVLHELPRVLGQPHASISFAHPVLFDYAVAVLALGDVSDSQSLAGQLDADPDLALVARPSLDYRLALEWRRDSSHRGFWRLALRLAASDPGHEIAAAAAAAVCGRELRTLRDLADLVDACTSRPGSAERQRWTVADARKLAFLIAAAIGAAEGNRPQLEAYTAFTAELADLAHNNDEVDLSLFASQLLTRAVGMRKLDPNSPAARNLVQAAIACMEVALADPSADGRPRLGAGSANVFATSVVLDPDGTKAALMEVISSATMSVWDYDVVRRLIDQIPAIIVKDPAAAVEIAASVWEFEETRDEATSMMHSQIFDLRSNRKQDLESLRYTVGEVFPKMAASNLTAAAQLLLRIVERTQMLQSWHTAISAGAPPHVRYGDNLRYTGGHGAAATIADALVDQIQTASDRVLDQGLQPDSDEVQSSGIDLSQVVDLLAEKLTHSGVWERLLYHAASAPSLAMARHLAPLLSRSLFACDDTWLAAGHLFQRTSPVLEAEEHYAIEAAILSATEPSRGPEEEQWLLHRRDTLLRAADPEHISHPSAQEHLQDLMESGRESRSLPPLVSPEERHDAEWTVEEDEAPETSGADSGLNRALREVAGAVDQVQSNHDDQRAAGWRRLADSWLDLSRALESQTHRDPSNDHESQLVLMRGACSLAHHSETVPDSELGSRVIATLRAALPPVAEQQQDDSLPADWSGAWGVTVDTEALQGIATLIRWSTWRTARGEELSNLLHPYLDSPSPIYRLLSGQVLASIFTSSAEVLQQLEVRLSRERHYPVLAVLMQVLRRQVSQDPLEVDGILDRLAAQSHWAILAAEPVADAALKSEDHLDIPLHAITGLAAVHGTPYARRTVEAWMSQPLANPNRTIRVISYLRDYLNPHEPSLLEAQERAFKLLELPVASVCSVWRELAKSATRSPDQDEVLSNAVGIAEGATSQIYYASGATSQKKERSPQESDKRDLDRFSEFALPLLEEYAAVHYPAVVHHVIETIDYVASLNPKYALLIATQAATANDSYAYESLAVDAVLKLIKRYMANHRELIIGDSECTSAVRKLIESLVQAGWEKAILFAEEMDVYFR</sequence>
<protein>
    <recommendedName>
        <fullName evidence="4">AAA+ ATPase domain-containing protein</fullName>
    </recommendedName>
</protein>
<feature type="compositionally biased region" description="Basic and acidic residues" evidence="1">
    <location>
        <begin position="1125"/>
        <end position="1137"/>
    </location>
</feature>
<dbReference type="Gene3D" id="3.40.50.300">
    <property type="entry name" value="P-loop containing nucleotide triphosphate hydrolases"/>
    <property type="match status" value="1"/>
</dbReference>
<dbReference type="RefSeq" id="WP_382355352.1">
    <property type="nucleotide sequence ID" value="NZ_JBHMBP010000004.1"/>
</dbReference>
<gene>
    <name evidence="2" type="ORF">ACFQS3_06285</name>
</gene>
<evidence type="ECO:0008006" key="4">
    <source>
        <dbReference type="Google" id="ProtNLM"/>
    </source>
</evidence>
<dbReference type="SUPFAM" id="SSF52540">
    <property type="entry name" value="P-loop containing nucleoside triphosphate hydrolases"/>
    <property type="match status" value="1"/>
</dbReference>
<dbReference type="InterPro" id="IPR027417">
    <property type="entry name" value="P-loop_NTPase"/>
</dbReference>
<feature type="region of interest" description="Disordered" evidence="1">
    <location>
        <begin position="1115"/>
        <end position="1168"/>
    </location>
</feature>